<name>U5NAE0_9BURK</name>
<evidence type="ECO:0000313" key="2">
    <source>
        <dbReference type="Proteomes" id="UP000017184"/>
    </source>
</evidence>
<keyword evidence="2" id="KW-1185">Reference proteome</keyword>
<dbReference type="Proteomes" id="UP000017184">
    <property type="component" value="Chromosome"/>
</dbReference>
<dbReference type="EMBL" id="CP004885">
    <property type="protein sequence ID" value="AGX88285.1"/>
    <property type="molecule type" value="Genomic_DNA"/>
</dbReference>
<dbReference type="HOGENOM" id="CLU_2859401_0_0_4"/>
<gene>
    <name evidence="1" type="ORF">Cenrod_2218</name>
</gene>
<sequence length="64" mass="7101">MEAPTISNIIKSPEKNITYNILAYKTLSRQEIVSAVQNFNSQNKRKRIEPGTIITILTTIGAAP</sequence>
<evidence type="ECO:0000313" key="1">
    <source>
        <dbReference type="EMBL" id="AGX88285.1"/>
    </source>
</evidence>
<proteinExistence type="predicted"/>
<dbReference type="AlphaFoldDB" id="U5NAE0"/>
<reference evidence="1 2" key="1">
    <citation type="journal article" date="2013" name="Genome Biol.">
        <title>Genomic analysis reveals key aspects of prokaryotic symbiosis in the phototrophic consortium "Chlorochromatium aggregatum".</title>
        <authorList>
            <person name="Liu Z."/>
            <person name="Muller J."/>
            <person name="Li T."/>
            <person name="Alvey R.M."/>
            <person name="Vogl K."/>
            <person name="Frigaard N.U."/>
            <person name="Rockwell N.C."/>
            <person name="Boyd E.S."/>
            <person name="Tomsho L.P."/>
            <person name="Schuster S.C."/>
            <person name="Henke P."/>
            <person name="Rohde M."/>
            <person name="Overmann J."/>
            <person name="Bryant D.A."/>
        </authorList>
    </citation>
    <scope>NUCLEOTIDE SEQUENCE [LARGE SCALE GENOMIC DNA]</scope>
    <source>
        <strain evidence="1">CR</strain>
    </source>
</reference>
<protein>
    <submittedName>
        <fullName evidence="1">Uncharacterized protein</fullName>
    </submittedName>
</protein>
<accession>U5NAE0</accession>
<dbReference type="KEGG" id="cbx:Cenrod_2218"/>
<dbReference type="STRING" id="946483.Cenrod_2218"/>
<organism evidence="1 2">
    <name type="scientific">Candidatus Symbiobacter mobilis CR</name>
    <dbReference type="NCBI Taxonomy" id="946483"/>
    <lineage>
        <taxon>Bacteria</taxon>
        <taxon>Pseudomonadati</taxon>
        <taxon>Pseudomonadota</taxon>
        <taxon>Betaproteobacteria</taxon>
        <taxon>Burkholderiales</taxon>
        <taxon>Comamonadaceae</taxon>
    </lineage>
</organism>